<dbReference type="InterPro" id="IPR003714">
    <property type="entry name" value="PhoH"/>
</dbReference>
<evidence type="ECO:0000259" key="8">
    <source>
        <dbReference type="Pfam" id="PF02562"/>
    </source>
</evidence>
<dbReference type="Pfam" id="PF02562">
    <property type="entry name" value="PhoH"/>
    <property type="match status" value="1"/>
</dbReference>
<dbReference type="InterPro" id="IPR027417">
    <property type="entry name" value="P-loop_NTPase"/>
</dbReference>
<dbReference type="Gene3D" id="3.40.50.300">
    <property type="entry name" value="P-loop containing nucleotide triphosphate hydrolases"/>
    <property type="match status" value="1"/>
</dbReference>
<dbReference type="STRING" id="312309.VF_0758"/>
<dbReference type="FunFam" id="3.40.50.300:FF:000013">
    <property type="entry name" value="PhoH family ATPase"/>
    <property type="match status" value="1"/>
</dbReference>
<dbReference type="EMBL" id="CP000020">
    <property type="protein sequence ID" value="AAW85253.1"/>
    <property type="molecule type" value="Genomic_DNA"/>
</dbReference>
<evidence type="ECO:0000313" key="9">
    <source>
        <dbReference type="EMBL" id="AAW85253.1"/>
    </source>
</evidence>
<dbReference type="GO" id="GO:0005524">
    <property type="term" value="F:ATP binding"/>
    <property type="evidence" value="ECO:0007669"/>
    <property type="project" value="UniProtKB-KW"/>
</dbReference>
<name>Q5E6U3_ALIF1</name>
<dbReference type="PANTHER" id="PTHR30473:SF1">
    <property type="entry name" value="PHOH-LIKE PROTEIN"/>
    <property type="match status" value="1"/>
</dbReference>
<dbReference type="GO" id="GO:0005829">
    <property type="term" value="C:cytosol"/>
    <property type="evidence" value="ECO:0007669"/>
    <property type="project" value="TreeGrafter"/>
</dbReference>
<evidence type="ECO:0000313" key="10">
    <source>
        <dbReference type="Proteomes" id="UP000000537"/>
    </source>
</evidence>
<dbReference type="PATRIC" id="fig|312309.11.peg.751"/>
<dbReference type="InterPro" id="IPR051451">
    <property type="entry name" value="PhoH2-like"/>
</dbReference>
<sequence length="394" mass="44658">MIEVTQSSFFFYSLEKIPYLPNKYCIDTLLVTLCEATLSIKTTKLELTLEPADNHRLSSLCGPFDDNIKHLERRLGVEINYRGNLFTVVGKPHTVSATIDILKDLYVDTAPVKNQYPDIEPEQIHLAVKESGVLEQAKEDVSTIPYGKEVFIKTKKGLIKPRTENQAQYVTNMVTHDITFGIGPAGTGKTYLAVAAAVDALERQEVRRILLTRPAVEAGEKLGFLPGDLSQKVDPYLRPLYDALFEMLGFERVEKLIERNVIEVAPLAYMRGRTLNDAFIILDESQNTTVEQMKMFLTRIGFNSRAVITGDVTQIDLPRGAKSGLRHAIEVLSEVNEISFNFFIADDVVRHPVVARIVNAYEKWEAKDQKERKLEEIRRKQERDARMAEAENNQ</sequence>
<evidence type="ECO:0000256" key="5">
    <source>
        <dbReference type="ARBA" id="ARBA00022840"/>
    </source>
</evidence>
<feature type="coiled-coil region" evidence="7">
    <location>
        <begin position="363"/>
        <end position="391"/>
    </location>
</feature>
<gene>
    <name evidence="9" type="ordered locus">VF_0758</name>
</gene>
<keyword evidence="10" id="KW-1185">Reference proteome</keyword>
<evidence type="ECO:0000256" key="7">
    <source>
        <dbReference type="SAM" id="Coils"/>
    </source>
</evidence>
<dbReference type="OrthoDB" id="9805148at2"/>
<dbReference type="KEGG" id="vfi:VF_0758"/>
<organism evidence="9 10">
    <name type="scientific">Aliivibrio fischeri (strain ATCC 700601 / ES114)</name>
    <name type="common">Vibrio fischeri</name>
    <dbReference type="NCBI Taxonomy" id="312309"/>
    <lineage>
        <taxon>Bacteria</taxon>
        <taxon>Pseudomonadati</taxon>
        <taxon>Pseudomonadota</taxon>
        <taxon>Gammaproteobacteria</taxon>
        <taxon>Vibrionales</taxon>
        <taxon>Vibrionaceae</taxon>
        <taxon>Aliivibrio</taxon>
    </lineage>
</organism>
<accession>Q5E6U3</accession>
<reference evidence="9 10" key="2">
    <citation type="journal article" date="2008" name="BMC Genomics">
        <title>Comparative genomics-based investigation of resequencing targets in Vibrio fischeri: focus on point miscalls and artefactual expansions.</title>
        <authorList>
            <person name="Mandel M.J."/>
            <person name="Stabb E.V."/>
            <person name="Ruby E.G."/>
        </authorList>
    </citation>
    <scope>NUCLEOTIDE SEQUENCE [LARGE SCALE GENOMIC DNA]</scope>
    <source>
        <strain evidence="10">ATCC 700601 / ES114</strain>
    </source>
</reference>
<keyword evidence="7" id="KW-0175">Coiled coil</keyword>
<keyword evidence="5" id="KW-0067">ATP-binding</keyword>
<dbReference type="Proteomes" id="UP000000537">
    <property type="component" value="Chromosome I"/>
</dbReference>
<dbReference type="SUPFAM" id="SSF52540">
    <property type="entry name" value="P-loop containing nucleoside triphosphate hydrolases"/>
    <property type="match status" value="1"/>
</dbReference>
<dbReference type="EnsemblBacteria" id="AAW85253">
    <property type="protein sequence ID" value="AAW85253"/>
    <property type="gene ID" value="VF_0758"/>
</dbReference>
<feature type="domain" description="PhoH-like protein" evidence="8">
    <location>
        <begin position="159"/>
        <end position="362"/>
    </location>
</feature>
<dbReference type="PANTHER" id="PTHR30473">
    <property type="entry name" value="PROTEIN PHOH"/>
    <property type="match status" value="1"/>
</dbReference>
<proteinExistence type="inferred from homology"/>
<protein>
    <recommendedName>
        <fullName evidence="6">PhoH-like protein</fullName>
    </recommendedName>
</protein>
<dbReference type="HOGENOM" id="CLU_051654_0_1_6"/>
<reference evidence="9 10" key="1">
    <citation type="journal article" date="2005" name="Proc. Natl. Acad. Sci. U.S.A.">
        <title>Complete genome sequence of Vibrio fischeri: a symbiotic bacterium with pathogenic congeners.</title>
        <authorList>
            <person name="Ruby E.G."/>
            <person name="Urbanowski M."/>
            <person name="Campbell J."/>
            <person name="Dunn A."/>
            <person name="Faini M."/>
            <person name="Gunsalus R."/>
            <person name="Lostroh P."/>
            <person name="Lupp C."/>
            <person name="McCann J."/>
            <person name="Millikan D."/>
            <person name="Schaefer A."/>
            <person name="Stabb E."/>
            <person name="Stevens A."/>
            <person name="Visick K."/>
            <person name="Whistler C."/>
            <person name="Greenberg E.P."/>
        </authorList>
    </citation>
    <scope>NUCLEOTIDE SEQUENCE [LARGE SCALE GENOMIC DNA]</scope>
    <source>
        <strain evidence="10">ATCC 700601 / ES114</strain>
    </source>
</reference>
<comment type="similarity">
    <text evidence="2">Belongs to the PhoH family.</text>
</comment>
<keyword evidence="3" id="KW-0963">Cytoplasm</keyword>
<comment type="subcellular location">
    <subcellularLocation>
        <location evidence="1">Cytoplasm</location>
    </subcellularLocation>
</comment>
<evidence type="ECO:0000256" key="3">
    <source>
        <dbReference type="ARBA" id="ARBA00022490"/>
    </source>
</evidence>
<evidence type="ECO:0000256" key="2">
    <source>
        <dbReference type="ARBA" id="ARBA00010393"/>
    </source>
</evidence>
<dbReference type="eggNOG" id="COG1702">
    <property type="taxonomic scope" value="Bacteria"/>
</dbReference>
<keyword evidence="4" id="KW-0547">Nucleotide-binding</keyword>
<evidence type="ECO:0000256" key="4">
    <source>
        <dbReference type="ARBA" id="ARBA00022741"/>
    </source>
</evidence>
<evidence type="ECO:0000256" key="1">
    <source>
        <dbReference type="ARBA" id="ARBA00004496"/>
    </source>
</evidence>
<evidence type="ECO:0000256" key="6">
    <source>
        <dbReference type="ARBA" id="ARBA00039970"/>
    </source>
</evidence>
<dbReference type="AlphaFoldDB" id="Q5E6U3"/>